<dbReference type="EMBL" id="AWUE01014024">
    <property type="protein sequence ID" value="OMP05357.1"/>
    <property type="molecule type" value="Genomic_DNA"/>
</dbReference>
<accession>A0A1R3KE36</accession>
<evidence type="ECO:0000313" key="2">
    <source>
        <dbReference type="Proteomes" id="UP000187203"/>
    </source>
</evidence>
<dbReference type="Proteomes" id="UP000187203">
    <property type="component" value="Unassembled WGS sequence"/>
</dbReference>
<evidence type="ECO:0000313" key="1">
    <source>
        <dbReference type="EMBL" id="OMP05357.1"/>
    </source>
</evidence>
<protein>
    <submittedName>
        <fullName evidence="1">Uncharacterized protein</fullName>
    </submittedName>
</protein>
<comment type="caution">
    <text evidence="1">The sequence shown here is derived from an EMBL/GenBank/DDBJ whole genome shotgun (WGS) entry which is preliminary data.</text>
</comment>
<reference evidence="2" key="1">
    <citation type="submission" date="2013-09" db="EMBL/GenBank/DDBJ databases">
        <title>Corchorus olitorius genome sequencing.</title>
        <authorList>
            <person name="Alam M."/>
            <person name="Haque M.S."/>
            <person name="Islam M.S."/>
            <person name="Emdad E.M."/>
            <person name="Islam M.M."/>
            <person name="Ahmed B."/>
            <person name="Halim A."/>
            <person name="Hossen Q.M.M."/>
            <person name="Hossain M.Z."/>
            <person name="Ahmed R."/>
            <person name="Khan M.M."/>
            <person name="Islam R."/>
            <person name="Rashid M.M."/>
            <person name="Khan S.A."/>
            <person name="Rahman M.S."/>
            <person name="Alam M."/>
            <person name="Yahiya A.S."/>
            <person name="Khan M.S."/>
            <person name="Azam M.S."/>
            <person name="Haque T."/>
            <person name="Lashkar M.Z.H."/>
            <person name="Akhand A.I."/>
            <person name="Morshed G."/>
            <person name="Roy S."/>
            <person name="Uddin K.S."/>
            <person name="Rabeya T."/>
            <person name="Hossain A.S."/>
            <person name="Chowdhury A."/>
            <person name="Snigdha A.R."/>
            <person name="Mortoza M.S."/>
            <person name="Matin S.A."/>
            <person name="Hoque S.M.E."/>
            <person name="Islam M.K."/>
            <person name="Roy D.K."/>
            <person name="Haider R."/>
            <person name="Moosa M.M."/>
            <person name="Elias S.M."/>
            <person name="Hasan A.M."/>
            <person name="Jahan S."/>
            <person name="Shafiuddin M."/>
            <person name="Mahmood N."/>
            <person name="Shommy N.S."/>
        </authorList>
    </citation>
    <scope>NUCLEOTIDE SEQUENCE [LARGE SCALE GENOMIC DNA]</scope>
    <source>
        <strain evidence="2">cv. O-4</strain>
    </source>
</reference>
<gene>
    <name evidence="1" type="ORF">COLO4_08910</name>
</gene>
<proteinExistence type="predicted"/>
<sequence>MGCELEQEYELNQSPPEKVMTVLEADARGVAYTRGYSLF</sequence>
<name>A0A1R3KE36_9ROSI</name>
<dbReference type="AlphaFoldDB" id="A0A1R3KE36"/>
<keyword evidence="2" id="KW-1185">Reference proteome</keyword>
<organism evidence="1 2">
    <name type="scientific">Corchorus olitorius</name>
    <dbReference type="NCBI Taxonomy" id="93759"/>
    <lineage>
        <taxon>Eukaryota</taxon>
        <taxon>Viridiplantae</taxon>
        <taxon>Streptophyta</taxon>
        <taxon>Embryophyta</taxon>
        <taxon>Tracheophyta</taxon>
        <taxon>Spermatophyta</taxon>
        <taxon>Magnoliopsida</taxon>
        <taxon>eudicotyledons</taxon>
        <taxon>Gunneridae</taxon>
        <taxon>Pentapetalae</taxon>
        <taxon>rosids</taxon>
        <taxon>malvids</taxon>
        <taxon>Malvales</taxon>
        <taxon>Malvaceae</taxon>
        <taxon>Grewioideae</taxon>
        <taxon>Apeibeae</taxon>
        <taxon>Corchorus</taxon>
    </lineage>
</organism>